<name>A0A843U860_COLES</name>
<gene>
    <name evidence="1" type="ORF">Taro_010827</name>
</gene>
<dbReference type="EMBL" id="NMUH01000398">
    <property type="protein sequence ID" value="MQL78416.1"/>
    <property type="molecule type" value="Genomic_DNA"/>
</dbReference>
<accession>A0A843U860</accession>
<dbReference type="AlphaFoldDB" id="A0A843U860"/>
<organism evidence="1 2">
    <name type="scientific">Colocasia esculenta</name>
    <name type="common">Wild taro</name>
    <name type="synonym">Arum esculentum</name>
    <dbReference type="NCBI Taxonomy" id="4460"/>
    <lineage>
        <taxon>Eukaryota</taxon>
        <taxon>Viridiplantae</taxon>
        <taxon>Streptophyta</taxon>
        <taxon>Embryophyta</taxon>
        <taxon>Tracheophyta</taxon>
        <taxon>Spermatophyta</taxon>
        <taxon>Magnoliopsida</taxon>
        <taxon>Liliopsida</taxon>
        <taxon>Araceae</taxon>
        <taxon>Aroideae</taxon>
        <taxon>Colocasieae</taxon>
        <taxon>Colocasia</taxon>
    </lineage>
</organism>
<dbReference type="Proteomes" id="UP000652761">
    <property type="component" value="Unassembled WGS sequence"/>
</dbReference>
<proteinExistence type="predicted"/>
<comment type="caution">
    <text evidence="1">The sequence shown here is derived from an EMBL/GenBank/DDBJ whole genome shotgun (WGS) entry which is preliminary data.</text>
</comment>
<evidence type="ECO:0000313" key="1">
    <source>
        <dbReference type="EMBL" id="MQL78416.1"/>
    </source>
</evidence>
<reference evidence="1" key="1">
    <citation type="submission" date="2017-07" db="EMBL/GenBank/DDBJ databases">
        <title>Taro Niue Genome Assembly and Annotation.</title>
        <authorList>
            <person name="Atibalentja N."/>
            <person name="Keating K."/>
            <person name="Fields C.J."/>
        </authorList>
    </citation>
    <scope>NUCLEOTIDE SEQUENCE</scope>
    <source>
        <strain evidence="1">Niue_2</strain>
        <tissue evidence="1">Leaf</tissue>
    </source>
</reference>
<sequence length="169" mass="18473">MSSDLDTLTLVFELYVRLRERRQRAATCVCGCALTCSTLVVGGTDTSRHTGPQLVLLPVPHFRELGPESLKVPGMGLQCVRLQLKQKIEQCPVVSTQCICVSKIVHYPSSLLEKICPVVLTQCTYVSTLVDYPRSMCLRVIVRLGGPTVGPKALIGLVPVNATEAYIVF</sequence>
<protein>
    <submittedName>
        <fullName evidence="1">Uncharacterized protein</fullName>
    </submittedName>
</protein>
<evidence type="ECO:0000313" key="2">
    <source>
        <dbReference type="Proteomes" id="UP000652761"/>
    </source>
</evidence>
<keyword evidence="2" id="KW-1185">Reference proteome</keyword>